<dbReference type="SMART" id="SM00449">
    <property type="entry name" value="SPRY"/>
    <property type="match status" value="1"/>
</dbReference>
<dbReference type="InterPro" id="IPR001870">
    <property type="entry name" value="B30.2/SPRY"/>
</dbReference>
<dbReference type="SUPFAM" id="SSF57845">
    <property type="entry name" value="B-box zinc-binding domain"/>
    <property type="match status" value="1"/>
</dbReference>
<dbReference type="PRINTS" id="PR01407">
    <property type="entry name" value="BUTYPHLNCDUF"/>
</dbReference>
<dbReference type="GO" id="GO:0045087">
    <property type="term" value="P:innate immune response"/>
    <property type="evidence" value="ECO:0007669"/>
    <property type="project" value="UniProtKB-KW"/>
</dbReference>
<dbReference type="InterPro" id="IPR027370">
    <property type="entry name" value="Znf-RING_euk"/>
</dbReference>
<evidence type="ECO:0000313" key="11">
    <source>
        <dbReference type="EMBL" id="KAG8439206.1"/>
    </source>
</evidence>
<accession>A0A8T2J9T7</accession>
<dbReference type="SMART" id="SM00589">
    <property type="entry name" value="PRY"/>
    <property type="match status" value="1"/>
</dbReference>
<evidence type="ECO:0000256" key="7">
    <source>
        <dbReference type="PROSITE-ProRule" id="PRU00024"/>
    </source>
</evidence>
<evidence type="ECO:0000256" key="3">
    <source>
        <dbReference type="ARBA" id="ARBA00022771"/>
    </source>
</evidence>
<evidence type="ECO:0000259" key="9">
    <source>
        <dbReference type="PROSITE" id="PS50119"/>
    </source>
</evidence>
<evidence type="ECO:0000256" key="4">
    <source>
        <dbReference type="ARBA" id="ARBA00022833"/>
    </source>
</evidence>
<protein>
    <submittedName>
        <fullName evidence="11">Uncharacterized protein</fullName>
    </submittedName>
</protein>
<evidence type="ECO:0000313" key="12">
    <source>
        <dbReference type="Proteomes" id="UP000812440"/>
    </source>
</evidence>
<feature type="domain" description="B30.2/SPRY" evidence="10">
    <location>
        <begin position="343"/>
        <end position="536"/>
    </location>
</feature>
<dbReference type="Pfam" id="PF00643">
    <property type="entry name" value="zf-B_box"/>
    <property type="match status" value="1"/>
</dbReference>
<reference evidence="11" key="1">
    <citation type="thesis" date="2020" institute="ProQuest LLC" country="789 East Eisenhower Parkway, Ann Arbor, MI, USA">
        <title>Comparative Genomics and Chromosome Evolution.</title>
        <authorList>
            <person name="Mudd A.B."/>
        </authorList>
    </citation>
    <scope>NUCLEOTIDE SEQUENCE</scope>
    <source>
        <strain evidence="11">Female2</strain>
        <tissue evidence="11">Blood</tissue>
    </source>
</reference>
<dbReference type="PROSITE" id="PS50119">
    <property type="entry name" value="ZF_BBOX"/>
    <property type="match status" value="1"/>
</dbReference>
<dbReference type="Pfam" id="PF13445">
    <property type="entry name" value="zf-RING_UBOX"/>
    <property type="match status" value="1"/>
</dbReference>
<keyword evidence="5" id="KW-0391">Immunity</keyword>
<dbReference type="SMART" id="SM00184">
    <property type="entry name" value="RING"/>
    <property type="match status" value="1"/>
</dbReference>
<dbReference type="GO" id="GO:0005737">
    <property type="term" value="C:cytoplasm"/>
    <property type="evidence" value="ECO:0007669"/>
    <property type="project" value="UniProtKB-ARBA"/>
</dbReference>
<dbReference type="SMART" id="SM00336">
    <property type="entry name" value="BBOX"/>
    <property type="match status" value="2"/>
</dbReference>
<dbReference type="InterPro" id="IPR013083">
    <property type="entry name" value="Znf_RING/FYVE/PHD"/>
</dbReference>
<organism evidence="11 12">
    <name type="scientific">Hymenochirus boettgeri</name>
    <name type="common">Congo dwarf clawed frog</name>
    <dbReference type="NCBI Taxonomy" id="247094"/>
    <lineage>
        <taxon>Eukaryota</taxon>
        <taxon>Metazoa</taxon>
        <taxon>Chordata</taxon>
        <taxon>Craniata</taxon>
        <taxon>Vertebrata</taxon>
        <taxon>Euteleostomi</taxon>
        <taxon>Amphibia</taxon>
        <taxon>Batrachia</taxon>
        <taxon>Anura</taxon>
        <taxon>Pipoidea</taxon>
        <taxon>Pipidae</taxon>
        <taxon>Pipinae</taxon>
        <taxon>Hymenochirus</taxon>
    </lineage>
</organism>
<proteinExistence type="predicted"/>
<gene>
    <name evidence="11" type="ORF">GDO86_005432</name>
</gene>
<feature type="domain" description="RING-type" evidence="8">
    <location>
        <begin position="12"/>
        <end position="57"/>
    </location>
</feature>
<dbReference type="Pfam" id="PF00622">
    <property type="entry name" value="SPRY"/>
    <property type="match status" value="1"/>
</dbReference>
<dbReference type="Proteomes" id="UP000812440">
    <property type="component" value="Chromosome 3"/>
</dbReference>
<keyword evidence="4" id="KW-0862">Zinc</keyword>
<dbReference type="PROSITE" id="PS50089">
    <property type="entry name" value="ZF_RING_2"/>
    <property type="match status" value="1"/>
</dbReference>
<dbReference type="GO" id="GO:0008270">
    <property type="term" value="F:zinc ion binding"/>
    <property type="evidence" value="ECO:0007669"/>
    <property type="project" value="UniProtKB-KW"/>
</dbReference>
<evidence type="ECO:0000256" key="1">
    <source>
        <dbReference type="ARBA" id="ARBA00022588"/>
    </source>
</evidence>
<dbReference type="OrthoDB" id="426657at2759"/>
<keyword evidence="2" id="KW-0479">Metal-binding</keyword>
<evidence type="ECO:0000256" key="5">
    <source>
        <dbReference type="ARBA" id="ARBA00022859"/>
    </source>
</evidence>
<keyword evidence="12" id="KW-1185">Reference proteome</keyword>
<dbReference type="InterPro" id="IPR003877">
    <property type="entry name" value="SPRY_dom"/>
</dbReference>
<dbReference type="InterPro" id="IPR051051">
    <property type="entry name" value="E3_ubiq-ligase_TRIM/RNF"/>
</dbReference>
<name>A0A8T2J9T7_9PIPI</name>
<dbReference type="EMBL" id="JAACNH010000006">
    <property type="protein sequence ID" value="KAG8439206.1"/>
    <property type="molecule type" value="Genomic_DNA"/>
</dbReference>
<dbReference type="CDD" id="cd12891">
    <property type="entry name" value="SPRY_PRY_C-I_2"/>
    <property type="match status" value="1"/>
</dbReference>
<dbReference type="SUPFAM" id="SSF49899">
    <property type="entry name" value="Concanavalin A-like lectins/glucanases"/>
    <property type="match status" value="1"/>
</dbReference>
<dbReference type="InterPro" id="IPR003879">
    <property type="entry name" value="Butyrophylin_SPRY"/>
</dbReference>
<keyword evidence="6" id="KW-0175">Coiled coil</keyword>
<dbReference type="InterPro" id="IPR001841">
    <property type="entry name" value="Znf_RING"/>
</dbReference>
<dbReference type="Gene3D" id="2.60.120.920">
    <property type="match status" value="1"/>
</dbReference>
<dbReference type="InterPro" id="IPR013320">
    <property type="entry name" value="ConA-like_dom_sf"/>
</dbReference>
<evidence type="ECO:0000256" key="2">
    <source>
        <dbReference type="ARBA" id="ARBA00022723"/>
    </source>
</evidence>
<dbReference type="InterPro" id="IPR006574">
    <property type="entry name" value="PRY"/>
</dbReference>
<comment type="caution">
    <text evidence="11">The sequence shown here is derived from an EMBL/GenBank/DDBJ whole genome shotgun (WGS) entry which is preliminary data.</text>
</comment>
<dbReference type="Gene3D" id="3.30.40.10">
    <property type="entry name" value="Zinc/RING finger domain, C3HC4 (zinc finger)"/>
    <property type="match status" value="1"/>
</dbReference>
<evidence type="ECO:0000256" key="6">
    <source>
        <dbReference type="ARBA" id="ARBA00023054"/>
    </source>
</evidence>
<dbReference type="PANTHER" id="PTHR25465:SF41">
    <property type="entry name" value="E3 UBIQUITIN-PROTEIN LIGASE RNF135"/>
    <property type="match status" value="1"/>
</dbReference>
<dbReference type="Gene3D" id="3.30.160.60">
    <property type="entry name" value="Classic Zinc Finger"/>
    <property type="match status" value="1"/>
</dbReference>
<dbReference type="AlphaFoldDB" id="A0A8T2J9T7"/>
<dbReference type="InterPro" id="IPR000315">
    <property type="entry name" value="Znf_B-box"/>
</dbReference>
<feature type="domain" description="B box-type" evidence="9">
    <location>
        <begin position="137"/>
        <end position="178"/>
    </location>
</feature>
<dbReference type="InterPro" id="IPR043136">
    <property type="entry name" value="B30.2/SPRY_sf"/>
</dbReference>
<sequence>MAAADLTAEQTCFICYIIYNDPFMLECGHSICKDCFQGIMMDTSYITNGIPTCPKCQTHLQDPPVLLRNMDAENPNETSSSSQQIDLKSQVLCSYCLDFSELAVRTCLHCDASLCELHLRIHNKSAKHVLVHPAAPLENRRCSVHQASVKYVCTEDGAYMCMKCCIVGEHKDHKVENINTLADEKKKKLKDIVRKIMLQRDYTEKRLQSIQSWMETVKMAIHPESQVSDHFSVIRNQLGATENDIVREVNRQRENIFFHKDILEFKERIEGLSRKIKYLEGTCDETDPLTVLQNCKSLHASTWDKENGNTEDIFKDEEDMGALQPNAQTMTELGDVLISISLQKAFTNILTDLRKAFGAYADIWLDVDTAANNVAISFDLRKAWCTSSSQLRADTLKRFGFCQVLSLQNFMSGQHYWEVETSESGYWRVGVAYPGLEKKGYQCLLGQNDKSWCMQMNDKKYHVIHGSKRNPVYPEGTLKILGLHLNYTTGQLSFYQLCDSVIHLHTFTATFIEPLYGAFFVGINGWVRIRSAEKYF</sequence>
<evidence type="ECO:0000259" key="10">
    <source>
        <dbReference type="PROSITE" id="PS50188"/>
    </source>
</evidence>
<dbReference type="Gene3D" id="4.10.830.40">
    <property type="match status" value="1"/>
</dbReference>
<evidence type="ECO:0000259" key="8">
    <source>
        <dbReference type="PROSITE" id="PS50089"/>
    </source>
</evidence>
<dbReference type="PANTHER" id="PTHR25465">
    <property type="entry name" value="B-BOX DOMAIN CONTAINING"/>
    <property type="match status" value="1"/>
</dbReference>
<keyword evidence="3 7" id="KW-0863">Zinc-finger</keyword>
<keyword evidence="1" id="KW-0399">Innate immunity</keyword>
<dbReference type="PROSITE" id="PS50188">
    <property type="entry name" value="B302_SPRY"/>
    <property type="match status" value="1"/>
</dbReference>
<dbReference type="SUPFAM" id="SSF57850">
    <property type="entry name" value="RING/U-box"/>
    <property type="match status" value="1"/>
</dbReference>